<name>A0A923HYD9_9FIRM</name>
<dbReference type="RefSeq" id="WP_148566983.1">
    <property type="nucleotide sequence ID" value="NZ_RXYA01000007.1"/>
</dbReference>
<keyword evidence="2" id="KW-1185">Reference proteome</keyword>
<gene>
    <name evidence="1" type="ORF">GH810_13990</name>
</gene>
<dbReference type="Proteomes" id="UP000616595">
    <property type="component" value="Unassembled WGS sequence"/>
</dbReference>
<evidence type="ECO:0000313" key="1">
    <source>
        <dbReference type="EMBL" id="MBC3889422.1"/>
    </source>
</evidence>
<organism evidence="1 2">
    <name type="scientific">Acetobacterium paludosum</name>
    <dbReference type="NCBI Taxonomy" id="52693"/>
    <lineage>
        <taxon>Bacteria</taxon>
        <taxon>Bacillati</taxon>
        <taxon>Bacillota</taxon>
        <taxon>Clostridia</taxon>
        <taxon>Eubacteriales</taxon>
        <taxon>Eubacteriaceae</taxon>
        <taxon>Acetobacterium</taxon>
    </lineage>
</organism>
<accession>A0A923HYD9</accession>
<evidence type="ECO:0000313" key="2">
    <source>
        <dbReference type="Proteomes" id="UP000616595"/>
    </source>
</evidence>
<dbReference type="EMBL" id="WJBD01000018">
    <property type="protein sequence ID" value="MBC3889422.1"/>
    <property type="molecule type" value="Genomic_DNA"/>
</dbReference>
<proteinExistence type="predicted"/>
<protein>
    <submittedName>
        <fullName evidence="1">Uncharacterized protein</fullName>
    </submittedName>
</protein>
<reference evidence="1" key="2">
    <citation type="submission" date="2020-10" db="EMBL/GenBank/DDBJ databases">
        <title>Comparative genomics of the Acetobacterium genus.</title>
        <authorList>
            <person name="Marshall C."/>
            <person name="May H."/>
            <person name="Norman S."/>
        </authorList>
    </citation>
    <scope>NUCLEOTIDE SEQUENCE</scope>
    <source>
        <strain evidence="1">DER-2019</strain>
    </source>
</reference>
<reference evidence="1" key="1">
    <citation type="submission" date="2019-10" db="EMBL/GenBank/DDBJ databases">
        <authorList>
            <person name="Ross D.E."/>
            <person name="Gulliver D."/>
        </authorList>
    </citation>
    <scope>NUCLEOTIDE SEQUENCE</scope>
    <source>
        <strain evidence="1">DER-2019</strain>
    </source>
</reference>
<comment type="caution">
    <text evidence="1">The sequence shown here is derived from an EMBL/GenBank/DDBJ whole genome shotgun (WGS) entry which is preliminary data.</text>
</comment>
<sequence>MRSYTYTKVNSVADLSIEGKYYYGFDSTTSSNCLIISLSSADSLLFYGSDEKITALEGWNIIGTNAPASQIGPIPVTYQ</sequence>
<dbReference type="AlphaFoldDB" id="A0A923HYD9"/>